<keyword evidence="9" id="KW-0406">Ion transport</keyword>
<feature type="transmembrane region" description="Helical" evidence="12">
    <location>
        <begin position="54"/>
        <end position="78"/>
    </location>
</feature>
<feature type="transmembrane region" description="Helical" evidence="12">
    <location>
        <begin position="417"/>
        <end position="440"/>
    </location>
</feature>
<proteinExistence type="inferred from homology"/>
<feature type="transmembrane region" description="Helical" evidence="12">
    <location>
        <begin position="384"/>
        <end position="405"/>
    </location>
</feature>
<feature type="transmembrane region" description="Helical" evidence="12">
    <location>
        <begin position="98"/>
        <end position="119"/>
    </location>
</feature>
<feature type="transmembrane region" description="Helical" evidence="12">
    <location>
        <begin position="452"/>
        <end position="471"/>
    </location>
</feature>
<dbReference type="GO" id="GO:0015293">
    <property type="term" value="F:symporter activity"/>
    <property type="evidence" value="ECO:0007669"/>
    <property type="project" value="UniProtKB-KW"/>
</dbReference>
<keyword evidence="7" id="KW-0915">Sodium</keyword>
<evidence type="ECO:0000313" key="15">
    <source>
        <dbReference type="EMBL" id="JAS15004.1"/>
    </source>
</evidence>
<dbReference type="GO" id="GO:0006814">
    <property type="term" value="P:sodium ion transport"/>
    <property type="evidence" value="ECO:0007669"/>
    <property type="project" value="UniProtKB-KW"/>
</dbReference>
<evidence type="ECO:0000256" key="4">
    <source>
        <dbReference type="ARBA" id="ARBA00022692"/>
    </source>
</evidence>
<evidence type="ECO:0000256" key="10">
    <source>
        <dbReference type="ARBA" id="ARBA00054632"/>
    </source>
</evidence>
<evidence type="ECO:0000313" key="14">
    <source>
        <dbReference type="EMBL" id="JAS07543.1"/>
    </source>
</evidence>
<keyword evidence="9" id="KW-0739">Sodium transport</keyword>
<protein>
    <recommendedName>
        <fullName evidence="11">Putative inorganic phosphate cotransporter</fullName>
    </recommendedName>
</protein>
<comment type="similarity">
    <text evidence="2">Belongs to the major facilitator superfamily. Sodium/anion cotransporter family.</text>
</comment>
<keyword evidence="8 12" id="KW-0472">Membrane</keyword>
<dbReference type="InterPro" id="IPR050382">
    <property type="entry name" value="MFS_Na/Anion_cotransporter"/>
</dbReference>
<evidence type="ECO:0000256" key="8">
    <source>
        <dbReference type="ARBA" id="ARBA00023136"/>
    </source>
</evidence>
<dbReference type="AlphaFoldDB" id="A0A1B6CNP3"/>
<dbReference type="Gene3D" id="1.20.1250.20">
    <property type="entry name" value="MFS general substrate transporter like domains"/>
    <property type="match status" value="2"/>
</dbReference>
<evidence type="ECO:0000256" key="3">
    <source>
        <dbReference type="ARBA" id="ARBA00022448"/>
    </source>
</evidence>
<dbReference type="InterPro" id="IPR036259">
    <property type="entry name" value="MFS_trans_sf"/>
</dbReference>
<dbReference type="GO" id="GO:0006820">
    <property type="term" value="P:monoatomic anion transport"/>
    <property type="evidence" value="ECO:0007669"/>
    <property type="project" value="TreeGrafter"/>
</dbReference>
<dbReference type="SUPFAM" id="SSF103473">
    <property type="entry name" value="MFS general substrate transporter"/>
    <property type="match status" value="1"/>
</dbReference>
<dbReference type="FunFam" id="1.20.1250.20:FF:000144">
    <property type="entry name" value="Picot, isoform B"/>
    <property type="match status" value="1"/>
</dbReference>
<comment type="function">
    <text evidence="10">May be an inorganic phosphate cotransporter.</text>
</comment>
<evidence type="ECO:0000256" key="12">
    <source>
        <dbReference type="SAM" id="Phobius"/>
    </source>
</evidence>
<dbReference type="PANTHER" id="PTHR11662">
    <property type="entry name" value="SOLUTE CARRIER FAMILY 17"/>
    <property type="match status" value="1"/>
</dbReference>
<keyword evidence="4 12" id="KW-0812">Transmembrane</keyword>
<dbReference type="InterPro" id="IPR011701">
    <property type="entry name" value="MFS"/>
</dbReference>
<dbReference type="EMBL" id="GEDC01022294">
    <property type="protein sequence ID" value="JAS15004.1"/>
    <property type="molecule type" value="Transcribed_RNA"/>
</dbReference>
<name>A0A1B6CNP3_9HEMI</name>
<feature type="transmembrane region" description="Helical" evidence="12">
    <location>
        <begin position="219"/>
        <end position="238"/>
    </location>
</feature>
<keyword evidence="6 12" id="KW-1133">Transmembrane helix</keyword>
<evidence type="ECO:0000256" key="7">
    <source>
        <dbReference type="ARBA" id="ARBA00023053"/>
    </source>
</evidence>
<dbReference type="PROSITE" id="PS50850">
    <property type="entry name" value="MFS"/>
    <property type="match status" value="1"/>
</dbReference>
<sequence length="497" mass="54839">MMENYGSIRNRSINSPEDINSINEVNRIEIANDSQSLIPNHSQKTGYGTRHTQALLLFLGLVVAYGLRINLSVAIVAMTNNSTNPDFPHLDWDTKTKGTILSSFFWGYLITQIPAGNLSRIYGPRLILFGGLLISGLATMLSPLIAVKGDWIFFCASRVCQGMFQGVIYPSLNTHMAKWIPPLERGRLISFIYSGSQMGTVVTLFLTGHLAAGPWGWPGIFYATGAAAIVWAVVWFFIGADLPETHPYISQEEKFYIKSSLISSSSDSNLMATPWKDILKSGPMWALFLCHCGQNWGYWTFLTEMPSYLSHALGFDIKMDGVLSALPYLSMFVLTNILSWVGDYISSLNIVSKNFQRKMWNSIAHVGGALALVILGIYGTSVELAILLLTISVALNGCVYMGFLCNHIDLSPNFAGVLVGITNGCANISSIIGPLVAGFILKDESNIEQWNIVFFLSALIFFLGNLIFIIFGSTDVQYWNEPKSNNKQGIDNYSCTN</sequence>
<evidence type="ECO:0000256" key="11">
    <source>
        <dbReference type="ARBA" id="ARBA00068450"/>
    </source>
</evidence>
<evidence type="ECO:0000256" key="6">
    <source>
        <dbReference type="ARBA" id="ARBA00022989"/>
    </source>
</evidence>
<evidence type="ECO:0000256" key="1">
    <source>
        <dbReference type="ARBA" id="ARBA00004141"/>
    </source>
</evidence>
<dbReference type="PANTHER" id="PTHR11662:SF280">
    <property type="entry name" value="FI21844P1-RELATED"/>
    <property type="match status" value="1"/>
</dbReference>
<gene>
    <name evidence="15" type="ORF">g.6411</name>
    <name evidence="14" type="ORF">g.6413</name>
</gene>
<evidence type="ECO:0000259" key="13">
    <source>
        <dbReference type="PROSITE" id="PS50850"/>
    </source>
</evidence>
<keyword evidence="5" id="KW-0769">Symport</keyword>
<dbReference type="GO" id="GO:0016020">
    <property type="term" value="C:membrane"/>
    <property type="evidence" value="ECO:0007669"/>
    <property type="project" value="UniProtKB-SubCell"/>
</dbReference>
<evidence type="ECO:0000256" key="9">
    <source>
        <dbReference type="ARBA" id="ARBA00023201"/>
    </source>
</evidence>
<organism evidence="15">
    <name type="scientific">Clastoptera arizonana</name>
    <name type="common">Arizona spittle bug</name>
    <dbReference type="NCBI Taxonomy" id="38151"/>
    <lineage>
        <taxon>Eukaryota</taxon>
        <taxon>Metazoa</taxon>
        <taxon>Ecdysozoa</taxon>
        <taxon>Arthropoda</taxon>
        <taxon>Hexapoda</taxon>
        <taxon>Insecta</taxon>
        <taxon>Pterygota</taxon>
        <taxon>Neoptera</taxon>
        <taxon>Paraneoptera</taxon>
        <taxon>Hemiptera</taxon>
        <taxon>Auchenorrhyncha</taxon>
        <taxon>Cercopoidea</taxon>
        <taxon>Clastopteridae</taxon>
        <taxon>Clastoptera</taxon>
    </lineage>
</organism>
<feature type="transmembrane region" description="Helical" evidence="12">
    <location>
        <begin position="126"/>
        <end position="145"/>
    </location>
</feature>
<keyword evidence="3" id="KW-0813">Transport</keyword>
<feature type="transmembrane region" description="Helical" evidence="12">
    <location>
        <begin position="362"/>
        <end position="378"/>
    </location>
</feature>
<comment type="subcellular location">
    <subcellularLocation>
        <location evidence="1">Membrane</location>
        <topology evidence="1">Multi-pass membrane protein</topology>
    </subcellularLocation>
</comment>
<evidence type="ECO:0000256" key="2">
    <source>
        <dbReference type="ARBA" id="ARBA00008586"/>
    </source>
</evidence>
<dbReference type="EMBL" id="GEDC01029755">
    <property type="protein sequence ID" value="JAS07543.1"/>
    <property type="molecule type" value="Transcribed_RNA"/>
</dbReference>
<accession>A0A1B6CNP3</accession>
<dbReference type="InterPro" id="IPR020846">
    <property type="entry name" value="MFS_dom"/>
</dbReference>
<feature type="transmembrane region" description="Helical" evidence="12">
    <location>
        <begin position="191"/>
        <end position="213"/>
    </location>
</feature>
<feature type="domain" description="Major facilitator superfamily (MFS) profile" evidence="13">
    <location>
        <begin position="52"/>
        <end position="476"/>
    </location>
</feature>
<dbReference type="FunFam" id="1.20.1250.20:FF:000003">
    <property type="entry name" value="Solute carrier family 17 member 3"/>
    <property type="match status" value="1"/>
</dbReference>
<dbReference type="Pfam" id="PF07690">
    <property type="entry name" value="MFS_1"/>
    <property type="match status" value="1"/>
</dbReference>
<evidence type="ECO:0000256" key="5">
    <source>
        <dbReference type="ARBA" id="ARBA00022847"/>
    </source>
</evidence>
<reference evidence="15" key="1">
    <citation type="submission" date="2015-12" db="EMBL/GenBank/DDBJ databases">
        <title>De novo transcriptome assembly of four potential Pierce s Disease insect vectors from Arizona vineyards.</title>
        <authorList>
            <person name="Tassone E.E."/>
        </authorList>
    </citation>
    <scope>NUCLEOTIDE SEQUENCE</scope>
</reference>
<feature type="transmembrane region" description="Helical" evidence="12">
    <location>
        <begin position="322"/>
        <end position="341"/>
    </location>
</feature>
<dbReference type="CDD" id="cd17318">
    <property type="entry name" value="MFS_SLC17"/>
    <property type="match status" value="1"/>
</dbReference>